<keyword evidence="2" id="KW-1185">Reference proteome</keyword>
<evidence type="ECO:0000313" key="2">
    <source>
        <dbReference type="Proteomes" id="UP000186817"/>
    </source>
</evidence>
<dbReference type="AlphaFoldDB" id="A0A1Q9DM78"/>
<comment type="caution">
    <text evidence="1">The sequence shown here is derived from an EMBL/GenBank/DDBJ whole genome shotgun (WGS) entry which is preliminary data.</text>
</comment>
<dbReference type="Proteomes" id="UP000186817">
    <property type="component" value="Unassembled WGS sequence"/>
</dbReference>
<protein>
    <submittedName>
        <fullName evidence="1">Uncharacterized protein</fullName>
    </submittedName>
</protein>
<organism evidence="1 2">
    <name type="scientific">Symbiodinium microadriaticum</name>
    <name type="common">Dinoflagellate</name>
    <name type="synonym">Zooxanthella microadriatica</name>
    <dbReference type="NCBI Taxonomy" id="2951"/>
    <lineage>
        <taxon>Eukaryota</taxon>
        <taxon>Sar</taxon>
        <taxon>Alveolata</taxon>
        <taxon>Dinophyceae</taxon>
        <taxon>Suessiales</taxon>
        <taxon>Symbiodiniaceae</taxon>
        <taxon>Symbiodinium</taxon>
    </lineage>
</organism>
<dbReference type="EMBL" id="LSRX01000473">
    <property type="protein sequence ID" value="OLP96281.1"/>
    <property type="molecule type" value="Genomic_DNA"/>
</dbReference>
<sequence>MGPPRRAFLAGRRLCLLAAGALLALLLPCFPYPAAFATMATTEAIAILHKAVGLPSGEQRPDQDLVLSSLLTLQREKTELNKVDA</sequence>
<reference evidence="1 2" key="1">
    <citation type="submission" date="2016-02" db="EMBL/GenBank/DDBJ databases">
        <title>Genome analysis of coral dinoflagellate symbionts highlights evolutionary adaptations to a symbiotic lifestyle.</title>
        <authorList>
            <person name="Aranda M."/>
            <person name="Li Y."/>
            <person name="Liew Y.J."/>
            <person name="Baumgarten S."/>
            <person name="Simakov O."/>
            <person name="Wilson M."/>
            <person name="Piel J."/>
            <person name="Ashoor H."/>
            <person name="Bougouffa S."/>
            <person name="Bajic V.B."/>
            <person name="Ryu T."/>
            <person name="Ravasi T."/>
            <person name="Bayer T."/>
            <person name="Micklem G."/>
            <person name="Kim H."/>
            <person name="Bhak J."/>
            <person name="Lajeunesse T.C."/>
            <person name="Voolstra C.R."/>
        </authorList>
    </citation>
    <scope>NUCLEOTIDE SEQUENCE [LARGE SCALE GENOMIC DNA]</scope>
    <source>
        <strain evidence="1 2">CCMP2467</strain>
    </source>
</reference>
<name>A0A1Q9DM78_SYMMI</name>
<proteinExistence type="predicted"/>
<evidence type="ECO:0000313" key="1">
    <source>
        <dbReference type="EMBL" id="OLP96281.1"/>
    </source>
</evidence>
<accession>A0A1Q9DM78</accession>
<gene>
    <name evidence="1" type="ORF">AK812_SmicGene21507</name>
</gene>